<comment type="caution">
    <text evidence="2">The sequence shown here is derived from an EMBL/GenBank/DDBJ whole genome shotgun (WGS) entry which is preliminary data.</text>
</comment>
<dbReference type="GO" id="GO:0000156">
    <property type="term" value="F:phosphorelay response regulator activity"/>
    <property type="evidence" value="ECO:0007669"/>
    <property type="project" value="InterPro"/>
</dbReference>
<keyword evidence="3" id="KW-1185">Reference proteome</keyword>
<dbReference type="SUPFAM" id="SSF54427">
    <property type="entry name" value="NTF2-like"/>
    <property type="match status" value="1"/>
</dbReference>
<dbReference type="HOGENOM" id="CLU_088525_0_0_9"/>
<dbReference type="Gene3D" id="2.40.50.1020">
    <property type="entry name" value="LytTr DNA-binding domain"/>
    <property type="match status" value="1"/>
</dbReference>
<name>E7GSE6_CLOS6</name>
<reference evidence="2 3" key="1">
    <citation type="submission" date="2010-12" db="EMBL/GenBank/DDBJ databases">
        <title>The Genome Sequence of Clostridium symbiosum strain WAL-14163.</title>
        <authorList>
            <person name="Earl A."/>
            <person name="Ward D."/>
            <person name="Feldgarden M."/>
            <person name="Gevers D."/>
            <person name="Finegold S.M."/>
            <person name="Summanen P.H."/>
            <person name="Molitoris D.R."/>
            <person name="Vaisanen M.L."/>
            <person name="Daigneault M."/>
            <person name="Young S.K."/>
            <person name="Zeng Q."/>
            <person name="Gargeya S."/>
            <person name="Fitzgerald M."/>
            <person name="Haas B."/>
            <person name="Abouelleil A."/>
            <person name="Alvarado L."/>
            <person name="Arachchi H.M."/>
            <person name="Berlin A."/>
            <person name="Brown A."/>
            <person name="Chapman S.B."/>
            <person name="Chen Z."/>
            <person name="Dunbar C."/>
            <person name="Freedman E."/>
            <person name="Gearin G."/>
            <person name="Gellesch M."/>
            <person name="Goldberg J."/>
            <person name="Griggs A."/>
            <person name="Gujja S."/>
            <person name="Heilman E."/>
            <person name="Heiman D."/>
            <person name="Howarth C."/>
            <person name="Larson L."/>
            <person name="Lui A."/>
            <person name="MacDonald P.J.P."/>
            <person name="Mehta T."/>
            <person name="Montmayeur A."/>
            <person name="Murphy C."/>
            <person name="Neiman D."/>
            <person name="Pearson M."/>
            <person name="Priest M."/>
            <person name="Roberts A."/>
            <person name="Saif S."/>
            <person name="Shea T."/>
            <person name="Shenoy N."/>
            <person name="Sisk P."/>
            <person name="Stolte C."/>
            <person name="Sykes S."/>
            <person name="White J."/>
            <person name="Yandava C."/>
            <person name="Nusbaum C."/>
            <person name="Birren B."/>
        </authorList>
    </citation>
    <scope>NUCLEOTIDE SEQUENCE [LARGE SCALE GENOMIC DNA]</scope>
    <source>
        <strain evidence="2 3">WAL-14163</strain>
    </source>
</reference>
<dbReference type="AlphaFoldDB" id="E7GSE6"/>
<sequence>MRKNLYRENEIIEQTRQVIQSFYGRKTESTIAPMSEDFMWIGSNDFQWCEGIDEFIQVTKKEYQEEPVLLSDEEYHLLFHERNVWVVYGRYKVTATLKDLSRIRLHIRVTFIWRMIKGNLRLAHVHGSASQDIPLEPFLQTESTFTEESDFFDFMEKLASAERNLQKLTIRDCEKNHRCLFPSEILYLKAAGRHCIFHTKTGSFQAPGLLSAYEQKMPESFFRIHKSYLVNCLYIDRISRYNAVLESGCELPISKERYMNFKRKLKEAAKPGS</sequence>
<proteinExistence type="predicted"/>
<dbReference type="SMART" id="SM00850">
    <property type="entry name" value="LytTR"/>
    <property type="match status" value="1"/>
</dbReference>
<evidence type="ECO:0000313" key="2">
    <source>
        <dbReference type="EMBL" id="EGA92289.1"/>
    </source>
</evidence>
<dbReference type="RefSeq" id="WP_003503730.1">
    <property type="nucleotide sequence ID" value="NZ_GL834317.1"/>
</dbReference>
<dbReference type="InterPro" id="IPR007492">
    <property type="entry name" value="LytTR_DNA-bd_dom"/>
</dbReference>
<dbReference type="STRING" id="1512.GCA_900049235_04152"/>
<dbReference type="PANTHER" id="PTHR37299">
    <property type="entry name" value="TRANSCRIPTIONAL REGULATOR-RELATED"/>
    <property type="match status" value="1"/>
</dbReference>
<dbReference type="Gene3D" id="3.10.450.50">
    <property type="match status" value="1"/>
</dbReference>
<organism evidence="2 3">
    <name type="scientific">Clostridium symbiosum (strain WAL-14163)</name>
    <dbReference type="NCBI Taxonomy" id="742740"/>
    <lineage>
        <taxon>Bacteria</taxon>
        <taxon>Bacillati</taxon>
        <taxon>Bacillota</taxon>
        <taxon>Clostridia</taxon>
        <taxon>Lachnospirales</taxon>
        <taxon>Lachnospiraceae</taxon>
        <taxon>Otoolea</taxon>
    </lineage>
</organism>
<gene>
    <name evidence="2" type="ORF">HMPREF9474_03841</name>
</gene>
<dbReference type="Pfam" id="PF04397">
    <property type="entry name" value="LytTR"/>
    <property type="match status" value="1"/>
</dbReference>
<accession>E7GSE6</accession>
<protein>
    <recommendedName>
        <fullName evidence="1">HTH LytTR-type domain-containing protein</fullName>
    </recommendedName>
</protein>
<dbReference type="PROSITE" id="PS50930">
    <property type="entry name" value="HTH_LYTTR"/>
    <property type="match status" value="1"/>
</dbReference>
<dbReference type="GO" id="GO:0003677">
    <property type="term" value="F:DNA binding"/>
    <property type="evidence" value="ECO:0007669"/>
    <property type="project" value="InterPro"/>
</dbReference>
<dbReference type="InterPro" id="IPR046947">
    <property type="entry name" value="LytR-like"/>
</dbReference>
<dbReference type="eggNOG" id="COG3279">
    <property type="taxonomic scope" value="Bacteria"/>
</dbReference>
<dbReference type="InterPro" id="IPR032710">
    <property type="entry name" value="NTF2-like_dom_sf"/>
</dbReference>
<evidence type="ECO:0000313" key="3">
    <source>
        <dbReference type="Proteomes" id="UP000002970"/>
    </source>
</evidence>
<dbReference type="EMBL" id="ADLQ01000083">
    <property type="protein sequence ID" value="EGA92289.1"/>
    <property type="molecule type" value="Genomic_DNA"/>
</dbReference>
<feature type="domain" description="HTH LytTR-type" evidence="1">
    <location>
        <begin position="182"/>
        <end position="267"/>
    </location>
</feature>
<dbReference type="Proteomes" id="UP000002970">
    <property type="component" value="Unassembled WGS sequence"/>
</dbReference>
<evidence type="ECO:0000259" key="1">
    <source>
        <dbReference type="PROSITE" id="PS50930"/>
    </source>
</evidence>
<dbReference type="PANTHER" id="PTHR37299:SF1">
    <property type="entry name" value="STAGE 0 SPORULATION PROTEIN A HOMOLOG"/>
    <property type="match status" value="1"/>
</dbReference>